<keyword evidence="1" id="KW-0812">Transmembrane</keyword>
<sequence length="207" mass="24040">MFIEFLPQILTGIASIAALWFTYNQYTKNKMTDYKIEKWRKEEHQNNIKKAGSIATIYGELWELLYFLKADRVYLIQPHPLYREMFISATLEVKKYGVSSVRESLCDIKIESVANFVSELANQDYLFIEDIESSNLDNKIKSIMTSNGCHTTAIRKLSDEKNNWIGSIVIGYIHDFKLNEIDVELVEKMSRSSALAILYILPEFKTE</sequence>
<accession>A0A7M1RUD8</accession>
<evidence type="ECO:0000313" key="3">
    <source>
        <dbReference type="Proteomes" id="UP000594150"/>
    </source>
</evidence>
<proteinExistence type="predicted"/>
<dbReference type="Proteomes" id="UP000594150">
    <property type="component" value="Segment"/>
</dbReference>
<dbReference type="EMBL" id="MT774395">
    <property type="protein sequence ID" value="QOR56640.1"/>
    <property type="molecule type" value="Genomic_DNA"/>
</dbReference>
<evidence type="ECO:0000313" key="2">
    <source>
        <dbReference type="EMBL" id="QOR56640.1"/>
    </source>
</evidence>
<organism evidence="2 3">
    <name type="scientific">uncultured phage cr52_1</name>
    <dbReference type="NCBI Taxonomy" id="2772079"/>
    <lineage>
        <taxon>Viruses</taxon>
        <taxon>Duplodnaviria</taxon>
        <taxon>Heunggongvirae</taxon>
        <taxon>Uroviricota</taxon>
        <taxon>Caudoviricetes</taxon>
        <taxon>Crassvirales</taxon>
        <taxon>Suoliviridae</taxon>
        <taxon>Loutivirinae</taxon>
        <taxon>Buchavirus</taxon>
        <taxon>Buchavirus copri</taxon>
    </lineage>
</organism>
<keyword evidence="1" id="KW-0472">Membrane</keyword>
<keyword evidence="1" id="KW-1133">Transmembrane helix</keyword>
<dbReference type="GeneID" id="65130553"/>
<evidence type="ECO:0000256" key="1">
    <source>
        <dbReference type="SAM" id="Phobius"/>
    </source>
</evidence>
<keyword evidence="3" id="KW-1185">Reference proteome</keyword>
<feature type="transmembrane region" description="Helical" evidence="1">
    <location>
        <begin position="6"/>
        <end position="23"/>
    </location>
</feature>
<name>A0A7M1RUD8_9CAUD</name>
<dbReference type="RefSeq" id="YP_010112092.1">
    <property type="nucleotide sequence ID" value="NC_055888.1"/>
</dbReference>
<protein>
    <submittedName>
        <fullName evidence="2">Uncharacterized protein</fullName>
    </submittedName>
</protein>
<dbReference type="KEGG" id="vg:65130553"/>
<reference evidence="2 3" key="1">
    <citation type="submission" date="2020-07" db="EMBL/GenBank/DDBJ databases">
        <title>Taxonomic proposal: Crassvirales, a new order of highly abundant and diverse bacterial viruses.</title>
        <authorList>
            <person name="Shkoporov A.N."/>
            <person name="Stockdale S.R."/>
            <person name="Guerin E."/>
            <person name="Ross R.P."/>
            <person name="Hill C."/>
        </authorList>
    </citation>
    <scope>NUCLEOTIDE SEQUENCE [LARGE SCALE GENOMIC DNA]</scope>
</reference>